<accession>M0JJ72</accession>
<keyword evidence="2" id="KW-1185">Reference proteome</keyword>
<proteinExistence type="predicted"/>
<comment type="caution">
    <text evidence="1">The sequence shown here is derived from an EMBL/GenBank/DDBJ whole genome shotgun (WGS) entry which is preliminary data.</text>
</comment>
<sequence>MTATNFDTEQEYDERFPTFEVFRNDWTKTGCGYFGPGQFVPVHGPSSDVAVYEKFEAKASPFREGMNPTNSIQPPTMA</sequence>
<dbReference type="AlphaFoldDB" id="M0JJ72"/>
<organism evidence="1 2">
    <name type="scientific">Haloferax denitrificans ATCC 35960</name>
    <dbReference type="NCBI Taxonomy" id="662478"/>
    <lineage>
        <taxon>Archaea</taxon>
        <taxon>Methanobacteriati</taxon>
        <taxon>Methanobacteriota</taxon>
        <taxon>Stenosarchaea group</taxon>
        <taxon>Halobacteria</taxon>
        <taxon>Halobacteriales</taxon>
        <taxon>Haloferacaceae</taxon>
        <taxon>Haloferax</taxon>
    </lineage>
</organism>
<evidence type="ECO:0000313" key="1">
    <source>
        <dbReference type="EMBL" id="EMA08004.1"/>
    </source>
</evidence>
<dbReference type="EMBL" id="AOLP01000002">
    <property type="protein sequence ID" value="EMA08004.1"/>
    <property type="molecule type" value="Genomic_DNA"/>
</dbReference>
<evidence type="ECO:0000313" key="2">
    <source>
        <dbReference type="Proteomes" id="UP000011553"/>
    </source>
</evidence>
<reference evidence="1 2" key="1">
    <citation type="journal article" date="2014" name="PLoS Genet.">
        <title>Phylogenetically driven sequencing of extremely halophilic archaea reveals strategies for static and dynamic osmo-response.</title>
        <authorList>
            <person name="Becker E.A."/>
            <person name="Seitzer P.M."/>
            <person name="Tritt A."/>
            <person name="Larsen D."/>
            <person name="Krusor M."/>
            <person name="Yao A.I."/>
            <person name="Wu D."/>
            <person name="Madern D."/>
            <person name="Eisen J.A."/>
            <person name="Darling A.E."/>
            <person name="Facciotti M.T."/>
        </authorList>
    </citation>
    <scope>NUCLEOTIDE SEQUENCE [LARGE SCALE GENOMIC DNA]</scope>
    <source>
        <strain evidence="1 2">ATCC 35960</strain>
    </source>
</reference>
<name>M0JJ72_9EURY</name>
<protein>
    <submittedName>
        <fullName evidence="1">Cupin 2 barrel domain-containing protein</fullName>
    </submittedName>
</protein>
<gene>
    <name evidence="1" type="ORF">C438_02757</name>
</gene>
<dbReference type="Proteomes" id="UP000011553">
    <property type="component" value="Unassembled WGS sequence"/>
</dbReference>